<dbReference type="PANTHER" id="PTHR33745">
    <property type="entry name" value="RSBT ANTAGONIST PROTEIN RSBS-RELATED"/>
    <property type="match status" value="1"/>
</dbReference>
<comment type="caution">
    <text evidence="3">The sequence shown here is derived from an EMBL/GenBank/DDBJ whole genome shotgun (WGS) entry which is preliminary data.</text>
</comment>
<dbReference type="InterPro" id="IPR024096">
    <property type="entry name" value="NO_sig/Golgi_transp_ligand-bd"/>
</dbReference>
<dbReference type="SUPFAM" id="SSF111126">
    <property type="entry name" value="Ligand-binding domain in the NO signalling and Golgi transport"/>
    <property type="match status" value="1"/>
</dbReference>
<evidence type="ECO:0000259" key="2">
    <source>
        <dbReference type="PROSITE" id="PS50801"/>
    </source>
</evidence>
<dbReference type="CDD" id="cd07041">
    <property type="entry name" value="STAS_RsbR_RsbS_like"/>
    <property type="match status" value="1"/>
</dbReference>
<accession>A0A5D4RHE8</accession>
<protein>
    <submittedName>
        <fullName evidence="3">STAS domain-containing protein</fullName>
    </submittedName>
</protein>
<feature type="coiled-coil region" evidence="1">
    <location>
        <begin position="190"/>
        <end position="217"/>
    </location>
</feature>
<name>A0A5D4RHE8_9BACI</name>
<dbReference type="Proteomes" id="UP000322139">
    <property type="component" value="Unassembled WGS sequence"/>
</dbReference>
<proteinExistence type="predicted"/>
<dbReference type="Gene3D" id="3.30.1380.20">
    <property type="entry name" value="Trafficking protein particle complex subunit 3"/>
    <property type="match status" value="1"/>
</dbReference>
<sequence length="345" mass="38611">MEDKTNNEYKIGQTTIQWNESSGSLDFEGDDAILLWTKTALKTFMDTIEEVAGDDSARLVLETAGYRTGEDVSRFYKSTGKSVEAIIEYLPPLYRSAGWGQVEIIEYSMDNRTATLRLNNDWEERVIRAQGKSSAGSFIPGHWAGVLSGLFATSIWYEITASIFEGSTYTEISYFPSQITPKDNIHDSIRKKEQQAILELERKVDQRTRELSELVNDLSSPLIPVIDGITVLPLMGKFEENRSSQLIEKVLSGLLLHKPSTLIVDITGINSVDDYILELINNLTKTITLMGVKPFIVGISPQISIQLTERNITLNDQHCFATLKHAINEALSMEGLEIAPVKKTD</sequence>
<dbReference type="InterPro" id="IPR036513">
    <property type="entry name" value="STAS_dom_sf"/>
</dbReference>
<dbReference type="Gene3D" id="3.30.750.24">
    <property type="entry name" value="STAS domain"/>
    <property type="match status" value="1"/>
</dbReference>
<dbReference type="InterPro" id="IPR002645">
    <property type="entry name" value="STAS_dom"/>
</dbReference>
<reference evidence="3 4" key="1">
    <citation type="submission" date="2019-08" db="EMBL/GenBank/DDBJ databases">
        <title>Bacillus genomes from the desert of Cuatro Cienegas, Coahuila.</title>
        <authorList>
            <person name="Olmedo-Alvarez G."/>
        </authorList>
    </citation>
    <scope>NUCLEOTIDE SEQUENCE [LARGE SCALE GENOMIC DNA]</scope>
    <source>
        <strain evidence="3 4">CH446_14T</strain>
    </source>
</reference>
<feature type="domain" description="STAS" evidence="2">
    <location>
        <begin position="219"/>
        <end position="330"/>
    </location>
</feature>
<dbReference type="AlphaFoldDB" id="A0A5D4RHE8"/>
<dbReference type="SUPFAM" id="SSF52091">
    <property type="entry name" value="SpoIIaa-like"/>
    <property type="match status" value="1"/>
</dbReference>
<dbReference type="EMBL" id="VTER01000003">
    <property type="protein sequence ID" value="TYS50249.1"/>
    <property type="molecule type" value="Genomic_DNA"/>
</dbReference>
<gene>
    <name evidence="3" type="ORF">FZD51_06795</name>
</gene>
<evidence type="ECO:0000256" key="1">
    <source>
        <dbReference type="SAM" id="Coils"/>
    </source>
</evidence>
<dbReference type="RefSeq" id="WP_148974057.1">
    <property type="nucleotide sequence ID" value="NZ_JBNIKU010000018.1"/>
</dbReference>
<dbReference type="Pfam" id="PF01740">
    <property type="entry name" value="STAS"/>
    <property type="match status" value="1"/>
</dbReference>
<dbReference type="InterPro" id="IPR051932">
    <property type="entry name" value="Bact_StressResp_Reg"/>
</dbReference>
<organism evidence="3 4">
    <name type="scientific">Bacillus infantis</name>
    <dbReference type="NCBI Taxonomy" id="324767"/>
    <lineage>
        <taxon>Bacteria</taxon>
        <taxon>Bacillati</taxon>
        <taxon>Bacillota</taxon>
        <taxon>Bacilli</taxon>
        <taxon>Bacillales</taxon>
        <taxon>Bacillaceae</taxon>
        <taxon>Bacillus</taxon>
    </lineage>
</organism>
<keyword evidence="1" id="KW-0175">Coiled coil</keyword>
<evidence type="ECO:0000313" key="4">
    <source>
        <dbReference type="Proteomes" id="UP000322139"/>
    </source>
</evidence>
<dbReference type="PANTHER" id="PTHR33745:SF8">
    <property type="entry name" value="BLUE-LIGHT PHOTORECEPTOR"/>
    <property type="match status" value="1"/>
</dbReference>
<dbReference type="PROSITE" id="PS50801">
    <property type="entry name" value="STAS"/>
    <property type="match status" value="1"/>
</dbReference>
<evidence type="ECO:0000313" key="3">
    <source>
        <dbReference type="EMBL" id="TYS50249.1"/>
    </source>
</evidence>